<comment type="caution">
    <text evidence="1">The sequence shown here is derived from an EMBL/GenBank/DDBJ whole genome shotgun (WGS) entry which is preliminary data.</text>
</comment>
<dbReference type="OrthoDB" id="4350139at2"/>
<evidence type="ECO:0000313" key="2">
    <source>
        <dbReference type="Proteomes" id="UP000295444"/>
    </source>
</evidence>
<sequence length="295" mass="33176">MIRPDATRDVGPRVKLHRRVLRLDGVDHTVLTLRPGTQARFATNYEHETWHVLTDSHGGRLLGRLLWGLAYQRVPNTLVLIDRPFLDPNPFDAEPSDPVVLAPGPLTPLTAQAARQLRRMLPLRGNPDGTVRLQTPGLDKEIAAVRRWREHVSPTARWHYRDPVEPFGTRCARLGGVVLFSAPPVILREWAREVYELADWYHGGQSASEGMWPGGEVQLWGQYHRMVSAARTARRDLLTGPAPELDLPEDAPVSVREAAVPVAQRPPRDVRELVWSVVVDYQKRMIPGQGLGMSK</sequence>
<dbReference type="EMBL" id="SNXZ01000001">
    <property type="protein sequence ID" value="TDQ05272.1"/>
    <property type="molecule type" value="Genomic_DNA"/>
</dbReference>
<reference evidence="1 2" key="1">
    <citation type="submission" date="2019-03" db="EMBL/GenBank/DDBJ databases">
        <title>Genomic Encyclopedia of Type Strains, Phase IV (KMG-IV): sequencing the most valuable type-strain genomes for metagenomic binning, comparative biology and taxonomic classification.</title>
        <authorList>
            <person name="Goeker M."/>
        </authorList>
    </citation>
    <scope>NUCLEOTIDE SEQUENCE [LARGE SCALE GENOMIC DNA]</scope>
    <source>
        <strain evidence="1 2">DSM 45361</strain>
    </source>
</reference>
<proteinExistence type="predicted"/>
<name>A0A4R6SP91_LABRH</name>
<dbReference type="AlphaFoldDB" id="A0A4R6SP91"/>
<dbReference type="RefSeq" id="WP_133848050.1">
    <property type="nucleotide sequence ID" value="NZ_SNXZ01000001.1"/>
</dbReference>
<accession>A0A4R6SP91</accession>
<keyword evidence="2" id="KW-1185">Reference proteome</keyword>
<evidence type="ECO:0000313" key="1">
    <source>
        <dbReference type="EMBL" id="TDQ05272.1"/>
    </source>
</evidence>
<gene>
    <name evidence="1" type="ORF">EV186_1011241</name>
</gene>
<dbReference type="Proteomes" id="UP000295444">
    <property type="component" value="Unassembled WGS sequence"/>
</dbReference>
<organism evidence="1 2">
    <name type="scientific">Labedaea rhizosphaerae</name>
    <dbReference type="NCBI Taxonomy" id="598644"/>
    <lineage>
        <taxon>Bacteria</taxon>
        <taxon>Bacillati</taxon>
        <taxon>Actinomycetota</taxon>
        <taxon>Actinomycetes</taxon>
        <taxon>Pseudonocardiales</taxon>
        <taxon>Pseudonocardiaceae</taxon>
        <taxon>Labedaea</taxon>
    </lineage>
</organism>
<protein>
    <submittedName>
        <fullName evidence="1">Uncharacterized protein</fullName>
    </submittedName>
</protein>